<keyword evidence="3" id="KW-1185">Reference proteome</keyword>
<dbReference type="Gene3D" id="3.90.460.10">
    <property type="entry name" value="Ferredoxin thioredoxin reductase catalytic beta subunit"/>
    <property type="match status" value="1"/>
</dbReference>
<comment type="caution">
    <text evidence="2">The sequence shown here is derived from an EMBL/GenBank/DDBJ whole genome shotgun (WGS) entry which is preliminary data.</text>
</comment>
<evidence type="ECO:0000313" key="3">
    <source>
        <dbReference type="Proteomes" id="UP001254848"/>
    </source>
</evidence>
<dbReference type="RefSeq" id="WP_413779457.1">
    <property type="nucleotide sequence ID" value="NZ_JAUOZS010000001.1"/>
</dbReference>
<feature type="compositionally biased region" description="Low complexity" evidence="1">
    <location>
        <begin position="127"/>
        <end position="145"/>
    </location>
</feature>
<protein>
    <submittedName>
        <fullName evidence="2">Ferredoxin-thioredoxin reductase catalytic domain-containing protein</fullName>
    </submittedName>
</protein>
<dbReference type="Pfam" id="PF02943">
    <property type="entry name" value="FeThRed_B"/>
    <property type="match status" value="1"/>
</dbReference>
<feature type="region of interest" description="Disordered" evidence="1">
    <location>
        <begin position="127"/>
        <end position="200"/>
    </location>
</feature>
<gene>
    <name evidence="2" type="ORF">Q4T40_06740</name>
</gene>
<sequence length="200" mass="21809">MDEHKKIVLEGLTRNEKMFGKRYCPCKLAHTDDNVCPCKEYREEGHCHCGLFEDKLPKVVNVAKSHYGLCQRCVFDPRHDTHCVPCTMGECFVSVRPDHRPSELRRIAREDVQGDFDVGVVVPMGLGSLESDSYPSPSSSPQPSSDSEDFSFGGGSGGGGGASRGWDTDTTDRSTMESSPSFDSCDSGSSFDSGSSNSDY</sequence>
<accession>A0ABU3NVS7</accession>
<organism evidence="2 3">
    <name type="scientific">Anaeroselena agilis</name>
    <dbReference type="NCBI Taxonomy" id="3063788"/>
    <lineage>
        <taxon>Bacteria</taxon>
        <taxon>Bacillati</taxon>
        <taxon>Bacillota</taxon>
        <taxon>Negativicutes</taxon>
        <taxon>Acetonemataceae</taxon>
        <taxon>Anaeroselena</taxon>
    </lineage>
</organism>
<dbReference type="InterPro" id="IPR036644">
    <property type="entry name" value="FTR_bsu_sf"/>
</dbReference>
<feature type="compositionally biased region" description="Low complexity" evidence="1">
    <location>
        <begin position="178"/>
        <end position="200"/>
    </location>
</feature>
<feature type="compositionally biased region" description="Basic and acidic residues" evidence="1">
    <location>
        <begin position="166"/>
        <end position="175"/>
    </location>
</feature>
<reference evidence="2 3" key="1">
    <citation type="submission" date="2023-07" db="EMBL/GenBank/DDBJ databases">
        <title>The novel representative of Negativicutes class, Anaeroselena agilis gen. nov. sp. nov.</title>
        <authorList>
            <person name="Prokofeva M.I."/>
            <person name="Elcheninov A.G."/>
            <person name="Klyukina A."/>
            <person name="Kublanov I.V."/>
            <person name="Frolov E.N."/>
            <person name="Podosokorskaya O.A."/>
        </authorList>
    </citation>
    <scope>NUCLEOTIDE SEQUENCE [LARGE SCALE GENOMIC DNA]</scope>
    <source>
        <strain evidence="2 3">4137-cl</strain>
    </source>
</reference>
<proteinExistence type="predicted"/>
<dbReference type="InterPro" id="IPR004209">
    <property type="entry name" value="FTR_bsu"/>
</dbReference>
<evidence type="ECO:0000256" key="1">
    <source>
        <dbReference type="SAM" id="MobiDB-lite"/>
    </source>
</evidence>
<evidence type="ECO:0000313" key="2">
    <source>
        <dbReference type="EMBL" id="MDT8900926.1"/>
    </source>
</evidence>
<dbReference type="SUPFAM" id="SSF57662">
    <property type="entry name" value="Ferredoxin thioredoxin reductase (FTR), catalytic beta chain"/>
    <property type="match status" value="1"/>
</dbReference>
<dbReference type="Proteomes" id="UP001254848">
    <property type="component" value="Unassembled WGS sequence"/>
</dbReference>
<feature type="compositionally biased region" description="Gly residues" evidence="1">
    <location>
        <begin position="152"/>
        <end position="163"/>
    </location>
</feature>
<dbReference type="EMBL" id="JAUOZS010000001">
    <property type="protein sequence ID" value="MDT8900926.1"/>
    <property type="molecule type" value="Genomic_DNA"/>
</dbReference>
<name>A0ABU3NVS7_9FIRM</name>